<evidence type="ECO:0000256" key="4">
    <source>
        <dbReference type="ARBA" id="ARBA00022692"/>
    </source>
</evidence>
<feature type="transmembrane region" description="Helical" evidence="7">
    <location>
        <begin position="343"/>
        <end position="365"/>
    </location>
</feature>
<dbReference type="Pfam" id="PF07690">
    <property type="entry name" value="MFS_1"/>
    <property type="match status" value="1"/>
</dbReference>
<feature type="transmembrane region" description="Helical" evidence="7">
    <location>
        <begin position="253"/>
        <end position="273"/>
    </location>
</feature>
<evidence type="ECO:0000256" key="2">
    <source>
        <dbReference type="ARBA" id="ARBA00022448"/>
    </source>
</evidence>
<dbReference type="Proteomes" id="UP000830158">
    <property type="component" value="Chromosome"/>
</dbReference>
<feature type="transmembrane region" description="Helical" evidence="7">
    <location>
        <begin position="62"/>
        <end position="82"/>
    </location>
</feature>
<evidence type="ECO:0000313" key="10">
    <source>
        <dbReference type="Proteomes" id="UP000830158"/>
    </source>
</evidence>
<evidence type="ECO:0000256" key="6">
    <source>
        <dbReference type="ARBA" id="ARBA00023136"/>
    </source>
</evidence>
<evidence type="ECO:0000256" key="1">
    <source>
        <dbReference type="ARBA" id="ARBA00004651"/>
    </source>
</evidence>
<dbReference type="InterPro" id="IPR020846">
    <property type="entry name" value="MFS_dom"/>
</dbReference>
<feature type="domain" description="Major facilitator superfamily (MFS) profile" evidence="8">
    <location>
        <begin position="1"/>
        <end position="449"/>
    </location>
</feature>
<reference evidence="9" key="1">
    <citation type="submission" date="2022-01" db="EMBL/GenBank/DDBJ databases">
        <title>PSI-footprinting approach for the identification of protein synthesis inhibitor producers.</title>
        <authorList>
            <person name="Handel F."/>
            <person name="Kulik A."/>
            <person name="Wex K.W."/>
            <person name="Berscheid A."/>
            <person name="Saur J.S."/>
            <person name="Winkler A."/>
            <person name="Wibberg D."/>
            <person name="Kalinowski J."/>
            <person name="Broetz-Oesterhelt H."/>
            <person name="Mast Y."/>
        </authorList>
    </citation>
    <scope>NUCLEOTIDE SEQUENCE</scope>
    <source>
        <strain evidence="9">KNN 49.3e</strain>
    </source>
</reference>
<evidence type="ECO:0000259" key="8">
    <source>
        <dbReference type="PROSITE" id="PS50850"/>
    </source>
</evidence>
<dbReference type="CDD" id="cd17321">
    <property type="entry name" value="MFS_MMR_MDR_like"/>
    <property type="match status" value="1"/>
</dbReference>
<keyword evidence="6 7" id="KW-0472">Membrane</keyword>
<dbReference type="InterPro" id="IPR011701">
    <property type="entry name" value="MFS"/>
</dbReference>
<dbReference type="EMBL" id="CP091196">
    <property type="protein sequence ID" value="UQS22097.1"/>
    <property type="molecule type" value="Genomic_DNA"/>
</dbReference>
<dbReference type="RefSeq" id="WP_162831225.1">
    <property type="nucleotide sequence ID" value="NZ_CP091196.1"/>
</dbReference>
<sequence>MCLAQFAVVLDSFVGFVALPSIQQDLGFSAAGVTWVINSYILVFGGFLVFGGRCADVVGQRITFLSGAWIFAVTSVVCGLSATQLMLVLARFAQGLGAAIMAPAALAILVRVFPDGPERRRALTLWGIVSGCGATTGLVAGGVLVDLFSWAAIFFVNVPVCVAIVVLAQRAVPPFRLDRTGRFDIWGSVTVTGALMSIVYAVINVESDGWSAVPTLGAFALAILLAGSFVVIEHRHPNPMIELRLFRIRSLTVANLTLFLLCGAPACGIYVATLYLQNVLLYSAAGTGLVFMPASFAVFFGSLAAQRFIPLVGMRWIVAGSAVIAAAGSAMLGAAGGSSTGSGALVVSCAVFVLYLGASCVSIALRVLATTGLAAGDVGAASGMINTAQQVGAAFWLAVFSSVATHRIGEAAGEPIVLSAGTYQLVAWAGAGLAVLSAAVAAAALPARLGTVGAPRDHA</sequence>
<dbReference type="PROSITE" id="PS50850">
    <property type="entry name" value="MFS"/>
    <property type="match status" value="1"/>
</dbReference>
<dbReference type="PANTHER" id="PTHR42718:SF46">
    <property type="entry name" value="BLR6921 PROTEIN"/>
    <property type="match status" value="1"/>
</dbReference>
<dbReference type="PANTHER" id="PTHR42718">
    <property type="entry name" value="MAJOR FACILITATOR SUPERFAMILY MULTIDRUG TRANSPORTER MFSC"/>
    <property type="match status" value="1"/>
</dbReference>
<feature type="transmembrane region" description="Helical" evidence="7">
    <location>
        <begin position="209"/>
        <end position="232"/>
    </location>
</feature>
<keyword evidence="4 7" id="KW-0812">Transmembrane</keyword>
<keyword evidence="10" id="KW-1185">Reference proteome</keyword>
<name>A0ABY4NQR4_9PSEU</name>
<keyword evidence="3" id="KW-1003">Cell membrane</keyword>
<evidence type="ECO:0000313" key="9">
    <source>
        <dbReference type="EMBL" id="UQS22097.1"/>
    </source>
</evidence>
<feature type="transmembrane region" description="Helical" evidence="7">
    <location>
        <begin position="183"/>
        <end position="203"/>
    </location>
</feature>
<dbReference type="SUPFAM" id="SSF103473">
    <property type="entry name" value="MFS general substrate transporter"/>
    <property type="match status" value="1"/>
</dbReference>
<evidence type="ECO:0000256" key="5">
    <source>
        <dbReference type="ARBA" id="ARBA00022989"/>
    </source>
</evidence>
<keyword evidence="5 7" id="KW-1133">Transmembrane helix</keyword>
<feature type="transmembrane region" description="Helical" evidence="7">
    <location>
        <begin position="425"/>
        <end position="445"/>
    </location>
</feature>
<proteinExistence type="predicted"/>
<feature type="transmembrane region" description="Helical" evidence="7">
    <location>
        <begin position="150"/>
        <end position="171"/>
    </location>
</feature>
<dbReference type="InterPro" id="IPR036259">
    <property type="entry name" value="MFS_trans_sf"/>
</dbReference>
<protein>
    <submittedName>
        <fullName evidence="9">MFS transporter</fullName>
    </submittedName>
</protein>
<dbReference type="Gene3D" id="1.20.1250.20">
    <property type="entry name" value="MFS general substrate transporter like domains"/>
    <property type="match status" value="1"/>
</dbReference>
<evidence type="ECO:0000256" key="7">
    <source>
        <dbReference type="SAM" id="Phobius"/>
    </source>
</evidence>
<feature type="transmembrane region" description="Helical" evidence="7">
    <location>
        <begin position="122"/>
        <end position="144"/>
    </location>
</feature>
<feature type="transmembrane region" description="Helical" evidence="7">
    <location>
        <begin position="279"/>
        <end position="304"/>
    </location>
</feature>
<evidence type="ECO:0000256" key="3">
    <source>
        <dbReference type="ARBA" id="ARBA00022475"/>
    </source>
</evidence>
<organism evidence="9 10">
    <name type="scientific">Amycolatopsis thermalba</name>
    <dbReference type="NCBI Taxonomy" id="944492"/>
    <lineage>
        <taxon>Bacteria</taxon>
        <taxon>Bacillati</taxon>
        <taxon>Actinomycetota</taxon>
        <taxon>Actinomycetes</taxon>
        <taxon>Pseudonocardiales</taxon>
        <taxon>Pseudonocardiaceae</taxon>
        <taxon>Amycolatopsis</taxon>
    </lineage>
</organism>
<feature type="transmembrane region" description="Helical" evidence="7">
    <location>
        <begin position="88"/>
        <end position="110"/>
    </location>
</feature>
<dbReference type="Gene3D" id="1.20.1720.10">
    <property type="entry name" value="Multidrug resistance protein D"/>
    <property type="match status" value="1"/>
</dbReference>
<feature type="transmembrane region" description="Helical" evidence="7">
    <location>
        <begin position="316"/>
        <end position="337"/>
    </location>
</feature>
<accession>A0ABY4NQR4</accession>
<feature type="transmembrane region" description="Helical" evidence="7">
    <location>
        <begin position="28"/>
        <end position="50"/>
    </location>
</feature>
<gene>
    <name evidence="9" type="ORF">L1857_04305</name>
</gene>
<comment type="subcellular location">
    <subcellularLocation>
        <location evidence="1">Cell membrane</location>
        <topology evidence="1">Multi-pass membrane protein</topology>
    </subcellularLocation>
</comment>
<keyword evidence="2" id="KW-0813">Transport</keyword>